<keyword evidence="1" id="KW-1133">Transmembrane helix</keyword>
<dbReference type="Proteomes" id="UP000228758">
    <property type="component" value="Unassembled WGS sequence"/>
</dbReference>
<evidence type="ECO:0008006" key="4">
    <source>
        <dbReference type="Google" id="ProtNLM"/>
    </source>
</evidence>
<proteinExistence type="predicted"/>
<gene>
    <name evidence="2" type="ORF">CLV46_2658</name>
</gene>
<keyword evidence="1" id="KW-0472">Membrane</keyword>
<dbReference type="AlphaFoldDB" id="A0A2M9CMG1"/>
<keyword evidence="3" id="KW-1185">Reference proteome</keyword>
<evidence type="ECO:0000313" key="3">
    <source>
        <dbReference type="Proteomes" id="UP000228758"/>
    </source>
</evidence>
<evidence type="ECO:0000256" key="1">
    <source>
        <dbReference type="SAM" id="Phobius"/>
    </source>
</evidence>
<accession>A0A2M9CMG1</accession>
<dbReference type="EMBL" id="PGFF01000001">
    <property type="protein sequence ID" value="PJJ73076.1"/>
    <property type="molecule type" value="Genomic_DNA"/>
</dbReference>
<keyword evidence="1" id="KW-0812">Transmembrane</keyword>
<sequence length="55" mass="5882">MNLLLIIIIVVAIVLAITGGLVQSLQFLLWVGLVLAAIAIIAFLLRSLSGRRRGV</sequence>
<name>A0A2M9CMG1_9MICO</name>
<protein>
    <recommendedName>
        <fullName evidence="4">DUF2207 domain-containing protein</fullName>
    </recommendedName>
</protein>
<comment type="caution">
    <text evidence="2">The sequence shown here is derived from an EMBL/GenBank/DDBJ whole genome shotgun (WGS) entry which is preliminary data.</text>
</comment>
<evidence type="ECO:0000313" key="2">
    <source>
        <dbReference type="EMBL" id="PJJ73076.1"/>
    </source>
</evidence>
<dbReference type="RefSeq" id="WP_170028574.1">
    <property type="nucleotide sequence ID" value="NZ_PGFF01000001.1"/>
</dbReference>
<reference evidence="2 3" key="1">
    <citation type="submission" date="2017-11" db="EMBL/GenBank/DDBJ databases">
        <title>Genomic Encyclopedia of Archaeal and Bacterial Type Strains, Phase II (KMG-II): From Individual Species to Whole Genera.</title>
        <authorList>
            <person name="Goeker M."/>
        </authorList>
    </citation>
    <scope>NUCLEOTIDE SEQUENCE [LARGE SCALE GENOMIC DNA]</scope>
    <source>
        <strain evidence="2 3">DSM 27393</strain>
    </source>
</reference>
<feature type="transmembrane region" description="Helical" evidence="1">
    <location>
        <begin position="26"/>
        <end position="45"/>
    </location>
</feature>
<organism evidence="2 3">
    <name type="scientific">Diaminobutyricimonas aerilata</name>
    <dbReference type="NCBI Taxonomy" id="1162967"/>
    <lineage>
        <taxon>Bacteria</taxon>
        <taxon>Bacillati</taxon>
        <taxon>Actinomycetota</taxon>
        <taxon>Actinomycetes</taxon>
        <taxon>Micrococcales</taxon>
        <taxon>Microbacteriaceae</taxon>
        <taxon>Diaminobutyricimonas</taxon>
    </lineage>
</organism>